<keyword evidence="1" id="KW-1133">Transmembrane helix</keyword>
<keyword evidence="1" id="KW-0472">Membrane</keyword>
<dbReference type="InterPro" id="IPR029787">
    <property type="entry name" value="Nucleotide_cyclase"/>
</dbReference>
<dbReference type="SUPFAM" id="SSF55073">
    <property type="entry name" value="Nucleotide cyclase"/>
    <property type="match status" value="1"/>
</dbReference>
<dbReference type="OrthoDB" id="9814202at2"/>
<evidence type="ECO:0000259" key="3">
    <source>
        <dbReference type="PROSITE" id="PS50887"/>
    </source>
</evidence>
<dbReference type="SMART" id="SM00267">
    <property type="entry name" value="GGDEF"/>
    <property type="match status" value="1"/>
</dbReference>
<dbReference type="Pfam" id="PF00990">
    <property type="entry name" value="GGDEF"/>
    <property type="match status" value="1"/>
</dbReference>
<dbReference type="FunFam" id="3.20.20.450:FF:000001">
    <property type="entry name" value="Cyclic di-GMP phosphodiesterase yahA"/>
    <property type="match status" value="1"/>
</dbReference>
<dbReference type="PANTHER" id="PTHR44757">
    <property type="entry name" value="DIGUANYLATE CYCLASE DGCP"/>
    <property type="match status" value="1"/>
</dbReference>
<dbReference type="NCBIfam" id="TIGR00254">
    <property type="entry name" value="GGDEF"/>
    <property type="match status" value="1"/>
</dbReference>
<feature type="domain" description="EAL" evidence="2">
    <location>
        <begin position="388"/>
        <end position="638"/>
    </location>
</feature>
<dbReference type="InterPro" id="IPR035919">
    <property type="entry name" value="EAL_sf"/>
</dbReference>
<feature type="transmembrane region" description="Helical" evidence="1">
    <location>
        <begin position="12"/>
        <end position="30"/>
    </location>
</feature>
<dbReference type="PANTHER" id="PTHR44757:SF10">
    <property type="entry name" value="MEMBRANE PROTEIN"/>
    <property type="match status" value="1"/>
</dbReference>
<evidence type="ECO:0000313" key="4">
    <source>
        <dbReference type="EMBL" id="BAQ16285.1"/>
    </source>
</evidence>
<keyword evidence="5" id="KW-1185">Reference proteome</keyword>
<dbReference type="InterPro" id="IPR043128">
    <property type="entry name" value="Rev_trsase/Diguanyl_cyclase"/>
</dbReference>
<dbReference type="InterPro" id="IPR052155">
    <property type="entry name" value="Biofilm_reg_signaling"/>
</dbReference>
<feature type="transmembrane region" description="Helical" evidence="1">
    <location>
        <begin position="175"/>
        <end position="199"/>
    </location>
</feature>
<dbReference type="SMART" id="SM00052">
    <property type="entry name" value="EAL"/>
    <property type="match status" value="1"/>
</dbReference>
<dbReference type="Gene3D" id="3.30.70.270">
    <property type="match status" value="1"/>
</dbReference>
<organism evidence="4 5">
    <name type="scientific">Methyloceanibacter caenitepidi</name>
    <dbReference type="NCBI Taxonomy" id="1384459"/>
    <lineage>
        <taxon>Bacteria</taxon>
        <taxon>Pseudomonadati</taxon>
        <taxon>Pseudomonadota</taxon>
        <taxon>Alphaproteobacteria</taxon>
        <taxon>Hyphomicrobiales</taxon>
        <taxon>Hyphomicrobiaceae</taxon>
        <taxon>Methyloceanibacter</taxon>
    </lineage>
</organism>
<dbReference type="PROSITE" id="PS50883">
    <property type="entry name" value="EAL"/>
    <property type="match status" value="1"/>
</dbReference>
<evidence type="ECO:0000313" key="5">
    <source>
        <dbReference type="Proteomes" id="UP000031643"/>
    </source>
</evidence>
<dbReference type="KEGG" id="mcg:GL4_0823"/>
<name>A0A0A8K048_9HYPH</name>
<dbReference type="CDD" id="cd01949">
    <property type="entry name" value="GGDEF"/>
    <property type="match status" value="1"/>
</dbReference>
<keyword evidence="1" id="KW-0812">Transmembrane</keyword>
<evidence type="ECO:0000259" key="2">
    <source>
        <dbReference type="PROSITE" id="PS50883"/>
    </source>
</evidence>
<proteinExistence type="predicted"/>
<dbReference type="CDD" id="cd01948">
    <property type="entry name" value="EAL"/>
    <property type="match status" value="1"/>
</dbReference>
<dbReference type="EMBL" id="AP014648">
    <property type="protein sequence ID" value="BAQ16285.1"/>
    <property type="molecule type" value="Genomic_DNA"/>
</dbReference>
<dbReference type="AlphaFoldDB" id="A0A0A8K048"/>
<dbReference type="HOGENOM" id="CLU_000445_70_49_5"/>
<dbReference type="STRING" id="1384459.GL4_0823"/>
<dbReference type="Pfam" id="PF00563">
    <property type="entry name" value="EAL"/>
    <property type="match status" value="1"/>
</dbReference>
<sequence>MRLQELLKEYWHWLGLTSFAIAIALAALVAPNRISLLELEREAFSAEDRIREAVLSDPQVVLQAMTVPGGGAQLADVFTEAGYGRRVLRYELYDSKGDVIYTSGRADLRLDESAIAAAINPNMNGATIGLYGTDDRTKPSHFARLHIPISLRGKVHGSVEVYLDQTEQAGVLSSYFGVVALAILGLVSAGIAIPLLLAWSRGRAQRRASEEVRYLQEHDALTGLANRATLTDRLDHALERTKSDQKHLALISLDIDRFQELNESLEGHGGDRVLHDFGSRIQHLARDTDIVARIDGDEFAIALTDIAALSDVMAFMHRLGTALAQPFHVSNREVVLATSVGIALAPADGDTSDVLLRHAAIALSRAKADGGQRVCFYEESMDQALQRRHTIEQDLRHALRRNEFEIVYQPQYDLKSEMPCGSEALIRWRHPDHGLISPGHFIPIAEETGLIVPIGEWVLRQACADATQWPEHLTVAVNLSPAQFRVGDITETVADVLHQTGLPARRLELEITESLLINDTEEVLAKLNRLRSLGVRIAMDDFGTGYSSLSYLARFPFSKIKIDQQFVRNMTRDPAMRAIVKSVVALGKSLRIAVTAEGVETPEQARMLRRFGCPQVQGFLYGRPETAEVHAQGALKATAKVSPLPKRHSAA</sequence>
<accession>A0A0A8K048</accession>
<dbReference type="SUPFAM" id="SSF141868">
    <property type="entry name" value="EAL domain-like"/>
    <property type="match status" value="1"/>
</dbReference>
<reference evidence="4 5" key="1">
    <citation type="submission" date="2014-09" db="EMBL/GenBank/DDBJ databases">
        <title>Genome sequencing of Methyloceanibacter caenitepidi Gela4.</title>
        <authorList>
            <person name="Takeuchi M."/>
            <person name="Susumu S."/>
            <person name="Kamagata Y."/>
            <person name="Oshima K."/>
            <person name="Hattori M."/>
            <person name="Iwasaki W."/>
        </authorList>
    </citation>
    <scope>NUCLEOTIDE SEQUENCE [LARGE SCALE GENOMIC DNA]</scope>
    <source>
        <strain evidence="4 5">Gela4</strain>
    </source>
</reference>
<dbReference type="RefSeq" id="WP_052464099.1">
    <property type="nucleotide sequence ID" value="NZ_AP014648.1"/>
</dbReference>
<dbReference type="Proteomes" id="UP000031643">
    <property type="component" value="Chromosome"/>
</dbReference>
<feature type="domain" description="GGDEF" evidence="3">
    <location>
        <begin position="246"/>
        <end position="379"/>
    </location>
</feature>
<dbReference type="Gene3D" id="3.20.20.450">
    <property type="entry name" value="EAL domain"/>
    <property type="match status" value="1"/>
</dbReference>
<gene>
    <name evidence="4" type="ORF">GL4_0823</name>
</gene>
<dbReference type="PROSITE" id="PS50887">
    <property type="entry name" value="GGDEF"/>
    <property type="match status" value="1"/>
</dbReference>
<dbReference type="InterPro" id="IPR000160">
    <property type="entry name" value="GGDEF_dom"/>
</dbReference>
<dbReference type="InterPro" id="IPR001633">
    <property type="entry name" value="EAL_dom"/>
</dbReference>
<protein>
    <submittedName>
        <fullName evidence="4">Diguanylate cyclase/phosphodiesterase (GGDEF &amp; EAL domains) with PAS/PAC sensor(S)</fullName>
    </submittedName>
</protein>
<evidence type="ECO:0000256" key="1">
    <source>
        <dbReference type="SAM" id="Phobius"/>
    </source>
</evidence>